<protein>
    <submittedName>
        <fullName evidence="1">Uncharacterized protein</fullName>
    </submittedName>
</protein>
<dbReference type="EMBL" id="KI630171">
    <property type="protein sequence ID" value="EYU45842.1"/>
    <property type="molecule type" value="Genomic_DNA"/>
</dbReference>
<name>A0A022RZ88_ERYGU</name>
<gene>
    <name evidence="1" type="ORF">MIMGU_mgv1a016015mg</name>
</gene>
<dbReference type="KEGG" id="egt:105957085"/>
<accession>A0A022RZ88</accession>
<dbReference type="STRING" id="4155.A0A022RZ88"/>
<evidence type="ECO:0000313" key="2">
    <source>
        <dbReference type="Proteomes" id="UP000030748"/>
    </source>
</evidence>
<organism evidence="1 2">
    <name type="scientific">Erythranthe guttata</name>
    <name type="common">Yellow monkey flower</name>
    <name type="synonym">Mimulus guttatus</name>
    <dbReference type="NCBI Taxonomy" id="4155"/>
    <lineage>
        <taxon>Eukaryota</taxon>
        <taxon>Viridiplantae</taxon>
        <taxon>Streptophyta</taxon>
        <taxon>Embryophyta</taxon>
        <taxon>Tracheophyta</taxon>
        <taxon>Spermatophyta</taxon>
        <taxon>Magnoliopsida</taxon>
        <taxon>eudicotyledons</taxon>
        <taxon>Gunneridae</taxon>
        <taxon>Pentapetalae</taxon>
        <taxon>asterids</taxon>
        <taxon>lamiids</taxon>
        <taxon>Lamiales</taxon>
        <taxon>Phrymaceae</taxon>
        <taxon>Erythranthe</taxon>
    </lineage>
</organism>
<reference evidence="1 2" key="1">
    <citation type="journal article" date="2013" name="Proc. Natl. Acad. Sci. U.S.A.">
        <title>Fine-scale variation in meiotic recombination in Mimulus inferred from population shotgun sequencing.</title>
        <authorList>
            <person name="Hellsten U."/>
            <person name="Wright K.M."/>
            <person name="Jenkins J."/>
            <person name="Shu S."/>
            <person name="Yuan Y."/>
            <person name="Wessler S.R."/>
            <person name="Schmutz J."/>
            <person name="Willis J.H."/>
            <person name="Rokhsar D.S."/>
        </authorList>
    </citation>
    <scope>NUCLEOTIDE SEQUENCE [LARGE SCALE GENOMIC DNA]</scope>
    <source>
        <strain evidence="2">cv. DUN x IM62</strain>
    </source>
</reference>
<dbReference type="Proteomes" id="UP000030748">
    <property type="component" value="Unassembled WGS sequence"/>
</dbReference>
<dbReference type="OrthoDB" id="1901752at2759"/>
<evidence type="ECO:0000313" key="1">
    <source>
        <dbReference type="EMBL" id="EYU45842.1"/>
    </source>
</evidence>
<keyword evidence="2" id="KW-1185">Reference proteome</keyword>
<sequence length="137" mass="16222">MKMSECIVDCQKLFGNFDRLQGFKLIVYCKQNMKIYEQPRESYFVRNHFCKLEMTSSLAGVSKIVDNWLRECHGSTISLLSPSSELTKLIHTMIMDREESPTCCGFYANKCWRHYLEDVIISNTTYGFKWRSRQRNH</sequence>
<proteinExistence type="predicted"/>
<dbReference type="PhylomeDB" id="A0A022RZ88"/>
<dbReference type="AlphaFoldDB" id="A0A022RZ88"/>